<dbReference type="InterPro" id="IPR003439">
    <property type="entry name" value="ABC_transporter-like_ATP-bd"/>
</dbReference>
<dbReference type="GO" id="GO:0005524">
    <property type="term" value="F:ATP binding"/>
    <property type="evidence" value="ECO:0007669"/>
    <property type="project" value="UniProtKB-KW"/>
</dbReference>
<dbReference type="EMBL" id="UOEN01000046">
    <property type="protein sequence ID" value="VAW11794.1"/>
    <property type="molecule type" value="Genomic_DNA"/>
</dbReference>
<evidence type="ECO:0000256" key="2">
    <source>
        <dbReference type="ARBA" id="ARBA00022840"/>
    </source>
</evidence>
<keyword evidence="1" id="KW-0547">Nucleotide-binding</keyword>
<dbReference type="Pfam" id="PF00005">
    <property type="entry name" value="ABC_tran"/>
    <property type="match status" value="1"/>
</dbReference>
<feature type="non-terminal residue" evidence="4">
    <location>
        <position position="1"/>
    </location>
</feature>
<dbReference type="PANTHER" id="PTHR42855">
    <property type="entry name" value="ABC TRANSPORTER ATP-BINDING SUBUNIT"/>
    <property type="match status" value="1"/>
</dbReference>
<dbReference type="GO" id="GO:0016887">
    <property type="term" value="F:ATP hydrolysis activity"/>
    <property type="evidence" value="ECO:0007669"/>
    <property type="project" value="InterPro"/>
</dbReference>
<dbReference type="Gene3D" id="3.40.50.300">
    <property type="entry name" value="P-loop containing nucleotide triphosphate hydrolases"/>
    <property type="match status" value="1"/>
</dbReference>
<evidence type="ECO:0000259" key="3">
    <source>
        <dbReference type="SMART" id="SM00382"/>
    </source>
</evidence>
<protein>
    <submittedName>
        <fullName evidence="4">Bis-ABC ATPase YbiT</fullName>
    </submittedName>
</protein>
<dbReference type="SMART" id="SM00382">
    <property type="entry name" value="AAA"/>
    <property type="match status" value="1"/>
</dbReference>
<reference evidence="4" key="1">
    <citation type="submission" date="2018-06" db="EMBL/GenBank/DDBJ databases">
        <authorList>
            <person name="Zhirakovskaya E."/>
        </authorList>
    </citation>
    <scope>NUCLEOTIDE SEQUENCE</scope>
</reference>
<sequence length="214" mass="24343">GKEMFKDLSITVNKGDKIAFVGRNDLAKTTLFQVLMAECQADHGVFKWGASTSQAYFPKDNTEYFQRDLTIVDWLRQYSQEQDENFIRGFLGRMLFSGEESLKKVNILSGGEKVRCMLSRMMLMEANVLILDEPTNHLDLESITALNDGLKKFDGTILFSSHDHEFVQTIANRIVEFTPLGCIDKQGMTFDEYLSDDIIKSRRESLYASALNPA</sequence>
<organism evidence="4">
    <name type="scientific">hydrothermal vent metagenome</name>
    <dbReference type="NCBI Taxonomy" id="652676"/>
    <lineage>
        <taxon>unclassified sequences</taxon>
        <taxon>metagenomes</taxon>
        <taxon>ecological metagenomes</taxon>
    </lineage>
</organism>
<evidence type="ECO:0000256" key="1">
    <source>
        <dbReference type="ARBA" id="ARBA00022741"/>
    </source>
</evidence>
<accession>A0A3B0TT62</accession>
<dbReference type="CDD" id="cd03221">
    <property type="entry name" value="ABCF_EF-3"/>
    <property type="match status" value="1"/>
</dbReference>
<feature type="domain" description="AAA+ ATPase" evidence="3">
    <location>
        <begin position="14"/>
        <end position="181"/>
    </location>
</feature>
<name>A0A3B0TT62_9ZZZZ</name>
<dbReference type="InterPro" id="IPR051309">
    <property type="entry name" value="ABCF_ATPase"/>
</dbReference>
<proteinExistence type="predicted"/>
<dbReference type="InterPro" id="IPR003593">
    <property type="entry name" value="AAA+_ATPase"/>
</dbReference>
<gene>
    <name evidence="4" type="ORF">MNBD_BACTEROID05-891</name>
</gene>
<dbReference type="SUPFAM" id="SSF52540">
    <property type="entry name" value="P-loop containing nucleoside triphosphate hydrolases"/>
    <property type="match status" value="1"/>
</dbReference>
<dbReference type="PANTHER" id="PTHR42855:SF2">
    <property type="entry name" value="DRUG RESISTANCE ABC TRANSPORTER,ATP-BINDING PROTEIN"/>
    <property type="match status" value="1"/>
</dbReference>
<dbReference type="AlphaFoldDB" id="A0A3B0TT62"/>
<dbReference type="InterPro" id="IPR027417">
    <property type="entry name" value="P-loop_NTPase"/>
</dbReference>
<keyword evidence="2" id="KW-0067">ATP-binding</keyword>
<evidence type="ECO:0000313" key="4">
    <source>
        <dbReference type="EMBL" id="VAW11794.1"/>
    </source>
</evidence>